<evidence type="ECO:0000313" key="8">
    <source>
        <dbReference type="EMBL" id="NIA69353.1"/>
    </source>
</evidence>
<evidence type="ECO:0000256" key="6">
    <source>
        <dbReference type="ARBA" id="ARBA00047321"/>
    </source>
</evidence>
<evidence type="ECO:0000313" key="9">
    <source>
        <dbReference type="Proteomes" id="UP000761264"/>
    </source>
</evidence>
<dbReference type="Gene3D" id="3.50.50.60">
    <property type="entry name" value="FAD/NAD(P)-binding domain"/>
    <property type="match status" value="1"/>
</dbReference>
<proteinExistence type="inferred from homology"/>
<name>A0A967EXR3_9PROT</name>
<dbReference type="EMBL" id="JAAQPH010000008">
    <property type="protein sequence ID" value="NIA69353.1"/>
    <property type="molecule type" value="Genomic_DNA"/>
</dbReference>
<evidence type="ECO:0000256" key="4">
    <source>
        <dbReference type="ARBA" id="ARBA00017871"/>
    </source>
</evidence>
<reference evidence="8" key="1">
    <citation type="submission" date="2020-03" db="EMBL/GenBank/DDBJ databases">
        <title>Genome of Pelagibius litoralis DSM 21314T.</title>
        <authorList>
            <person name="Wang G."/>
        </authorList>
    </citation>
    <scope>NUCLEOTIDE SEQUENCE</scope>
    <source>
        <strain evidence="8">DSM 21314</strain>
    </source>
</reference>
<dbReference type="SUPFAM" id="SSF54373">
    <property type="entry name" value="FAD-linked reductases, C-terminal domain"/>
    <property type="match status" value="1"/>
</dbReference>
<dbReference type="Pfam" id="PF01593">
    <property type="entry name" value="Amino_oxidase"/>
    <property type="match status" value="2"/>
</dbReference>
<evidence type="ECO:0000256" key="5">
    <source>
        <dbReference type="ARBA" id="ARBA00023070"/>
    </source>
</evidence>
<dbReference type="InterPro" id="IPR006311">
    <property type="entry name" value="TAT_signal"/>
</dbReference>
<dbReference type="GO" id="GO:0050361">
    <property type="term" value="F:tryptophan 2-monooxygenase activity"/>
    <property type="evidence" value="ECO:0007669"/>
    <property type="project" value="UniProtKB-EC"/>
</dbReference>
<organism evidence="8 9">
    <name type="scientific">Pelagibius litoralis</name>
    <dbReference type="NCBI Taxonomy" id="374515"/>
    <lineage>
        <taxon>Bacteria</taxon>
        <taxon>Pseudomonadati</taxon>
        <taxon>Pseudomonadota</taxon>
        <taxon>Alphaproteobacteria</taxon>
        <taxon>Rhodospirillales</taxon>
        <taxon>Rhodovibrionaceae</taxon>
        <taxon>Pelagibius</taxon>
    </lineage>
</organism>
<dbReference type="PANTHER" id="PTHR10742">
    <property type="entry name" value="FLAVIN MONOAMINE OXIDASE"/>
    <property type="match status" value="1"/>
</dbReference>
<dbReference type="AlphaFoldDB" id="A0A967EXR3"/>
<comment type="catalytic activity">
    <reaction evidence="6">
        <text>L-tryptophan + O2 = indole-3-acetamide + CO2 + H2O</text>
        <dbReference type="Rhea" id="RHEA:16165"/>
        <dbReference type="ChEBI" id="CHEBI:15377"/>
        <dbReference type="ChEBI" id="CHEBI:15379"/>
        <dbReference type="ChEBI" id="CHEBI:16031"/>
        <dbReference type="ChEBI" id="CHEBI:16526"/>
        <dbReference type="ChEBI" id="CHEBI:57912"/>
        <dbReference type="EC" id="1.13.12.3"/>
    </reaction>
</comment>
<dbReference type="EC" id="1.13.12.3" evidence="3"/>
<dbReference type="InterPro" id="IPR036188">
    <property type="entry name" value="FAD/NAD-bd_sf"/>
</dbReference>
<keyword evidence="5" id="KW-0073">Auxin biosynthesis</keyword>
<comment type="pathway">
    <text evidence="1">Plant hormone metabolism; auxin biosynthesis.</text>
</comment>
<dbReference type="SUPFAM" id="SSF51905">
    <property type="entry name" value="FAD/NAD(P)-binding domain"/>
    <property type="match status" value="1"/>
</dbReference>
<evidence type="ECO:0000256" key="3">
    <source>
        <dbReference type="ARBA" id="ARBA00012535"/>
    </source>
</evidence>
<evidence type="ECO:0000256" key="2">
    <source>
        <dbReference type="ARBA" id="ARBA00005833"/>
    </source>
</evidence>
<dbReference type="GO" id="GO:0009851">
    <property type="term" value="P:auxin biosynthetic process"/>
    <property type="evidence" value="ECO:0007669"/>
    <property type="project" value="UniProtKB-KW"/>
</dbReference>
<dbReference type="InterPro" id="IPR002937">
    <property type="entry name" value="Amino_oxidase"/>
</dbReference>
<dbReference type="InterPro" id="IPR050281">
    <property type="entry name" value="Flavin_monoamine_oxidase"/>
</dbReference>
<gene>
    <name evidence="8" type="ORF">HBA54_12200</name>
</gene>
<feature type="domain" description="Amine oxidase" evidence="7">
    <location>
        <begin position="42"/>
        <end position="143"/>
    </location>
</feature>
<dbReference type="Proteomes" id="UP000761264">
    <property type="component" value="Unassembled WGS sequence"/>
</dbReference>
<feature type="domain" description="Amine oxidase" evidence="7">
    <location>
        <begin position="187"/>
        <end position="436"/>
    </location>
</feature>
<keyword evidence="9" id="KW-1185">Reference proteome</keyword>
<accession>A0A967EXR3</accession>
<sequence length="464" mass="48587">MSGWQPTRRSFMAGLAGSFGLPLAARALPASPDVVVIGAGAAGIAAARRLIAGGRSVIVIEAADRIGGRAYTESTTFGVPYDQGCAWLQGPDDLPQVSLARELGFKLVDHDNARDVLFSGNGRASRTERRQYDRAFAHLEDALEEAEGDVAASTVVPSDMPLSAVAQTWMGPLDFGVDLTDLSTADYNVYADEEVNYLVREGLGTLVAGLGTGLPVQLGTAATGVDWSGDGVRVETTAGTIEARACIVTVSTGVLASGAIRFTPELPASKAQAIDDVPMGLLTKIALQFDGERFGLTESDFLTYVIPNEVPAEACYFLTFPTGWDIAVGFVGGSFGWDLSRAGEAAAVDFALGEFVKIMGSDARRHFVKGHMSDWAENPLTLGAYGAARPGRFDARAVLAEPLGDRVFFAGEAVAGPYIALCSGAHLSGDAVAESVTAILDGPSGCGSCDARGRQRVRIKETPE</sequence>
<dbReference type="PROSITE" id="PS51318">
    <property type="entry name" value="TAT"/>
    <property type="match status" value="1"/>
</dbReference>
<evidence type="ECO:0000256" key="1">
    <source>
        <dbReference type="ARBA" id="ARBA00004814"/>
    </source>
</evidence>
<dbReference type="PANTHER" id="PTHR10742:SF410">
    <property type="entry name" value="LYSINE-SPECIFIC HISTONE DEMETHYLASE 2"/>
    <property type="match status" value="1"/>
</dbReference>
<dbReference type="PRINTS" id="PR00411">
    <property type="entry name" value="PNDRDTASEI"/>
</dbReference>
<comment type="caution">
    <text evidence="8">The sequence shown here is derived from an EMBL/GenBank/DDBJ whole genome shotgun (WGS) entry which is preliminary data.</text>
</comment>
<evidence type="ECO:0000259" key="7">
    <source>
        <dbReference type="Pfam" id="PF01593"/>
    </source>
</evidence>
<comment type="similarity">
    <text evidence="2">Belongs to the tryptophan 2-monooxygenase family.</text>
</comment>
<protein>
    <recommendedName>
        <fullName evidence="4">Tryptophan 2-monooxygenase</fullName>
        <ecNumber evidence="3">1.13.12.3</ecNumber>
    </recommendedName>
</protein>